<dbReference type="Proteomes" id="UP000266934">
    <property type="component" value="Chromosome"/>
</dbReference>
<protein>
    <submittedName>
        <fullName evidence="1">Uncharacterized protein</fullName>
    </submittedName>
</protein>
<organism evidence="1 2">
    <name type="scientific">Blastochloris tepida</name>
    <dbReference type="NCBI Taxonomy" id="2233851"/>
    <lineage>
        <taxon>Bacteria</taxon>
        <taxon>Pseudomonadati</taxon>
        <taxon>Pseudomonadota</taxon>
        <taxon>Alphaproteobacteria</taxon>
        <taxon>Hyphomicrobiales</taxon>
        <taxon>Blastochloridaceae</taxon>
        <taxon>Blastochloris</taxon>
    </lineage>
</organism>
<accession>A0A348FY31</accession>
<sequence>MNATTNSADLRQDERPISVLLDMEPDLRRLRALGELLELAGEGLEADHQTDTALAVRHAGELVAETAGRLRETFDRAADALRREADARAFAAMRAPGEASS</sequence>
<dbReference type="KEGG" id="blag:BLTE_08990"/>
<gene>
    <name evidence="1" type="ORF">BLTE_08990</name>
</gene>
<dbReference type="EMBL" id="AP018907">
    <property type="protein sequence ID" value="BBF92214.1"/>
    <property type="molecule type" value="Genomic_DNA"/>
</dbReference>
<proteinExistence type="predicted"/>
<dbReference type="AlphaFoldDB" id="A0A348FY31"/>
<evidence type="ECO:0000313" key="1">
    <source>
        <dbReference type="EMBL" id="BBF92214.1"/>
    </source>
</evidence>
<reference evidence="1 2" key="1">
    <citation type="submission" date="2018-08" db="EMBL/GenBank/DDBJ databases">
        <title>Complete genome sequencing of Blastochloris tepida GI.</title>
        <authorList>
            <person name="Tsukatani Y."/>
            <person name="Mori H."/>
        </authorList>
    </citation>
    <scope>NUCLEOTIDE SEQUENCE [LARGE SCALE GENOMIC DNA]</scope>
    <source>
        <strain evidence="1 2">GI</strain>
    </source>
</reference>
<evidence type="ECO:0000313" key="2">
    <source>
        <dbReference type="Proteomes" id="UP000266934"/>
    </source>
</evidence>
<keyword evidence="2" id="KW-1185">Reference proteome</keyword>
<dbReference type="RefSeq" id="WP_126397995.1">
    <property type="nucleotide sequence ID" value="NZ_AP018907.1"/>
</dbReference>
<name>A0A348FY31_9HYPH</name>